<evidence type="ECO:0000256" key="2">
    <source>
        <dbReference type="ARBA" id="ARBA00010742"/>
    </source>
</evidence>
<feature type="signal peptide" evidence="7">
    <location>
        <begin position="1"/>
        <end position="30"/>
    </location>
</feature>
<gene>
    <name evidence="9" type="ORF">HNR23_003186</name>
</gene>
<keyword evidence="3" id="KW-0813">Transport</keyword>
<dbReference type="FunFam" id="3.40.190.10:FF:000050">
    <property type="entry name" value="Sulfonate ABC transporter substrate-binding protein"/>
    <property type="match status" value="1"/>
</dbReference>
<evidence type="ECO:0000256" key="5">
    <source>
        <dbReference type="ARBA" id="ARBA00055538"/>
    </source>
</evidence>
<evidence type="ECO:0000313" key="9">
    <source>
        <dbReference type="EMBL" id="MBB6173126.1"/>
    </source>
</evidence>
<dbReference type="CDD" id="cd13558">
    <property type="entry name" value="PBP2_SsuA_like_2"/>
    <property type="match status" value="1"/>
</dbReference>
<name>A0A7W9YL05_9ACTN</name>
<comment type="caution">
    <text evidence="9">The sequence shown here is derived from an EMBL/GenBank/DDBJ whole genome shotgun (WGS) entry which is preliminary data.</text>
</comment>
<evidence type="ECO:0000256" key="7">
    <source>
        <dbReference type="SAM" id="SignalP"/>
    </source>
</evidence>
<dbReference type="InterPro" id="IPR010067">
    <property type="entry name" value="ABC_SsuA_sub-bd"/>
</dbReference>
<protein>
    <recommendedName>
        <fullName evidence="6">Putative aliphatic sulfonates-binding protein</fullName>
    </recommendedName>
</protein>
<feature type="domain" description="Solute-binding protein family 3/N-terminal" evidence="8">
    <location>
        <begin position="43"/>
        <end position="273"/>
    </location>
</feature>
<dbReference type="NCBIfam" id="TIGR01728">
    <property type="entry name" value="SsuA_fam"/>
    <property type="match status" value="1"/>
</dbReference>
<dbReference type="Pfam" id="PF09084">
    <property type="entry name" value="NMT1"/>
    <property type="match status" value="1"/>
</dbReference>
<reference evidence="9 10" key="1">
    <citation type="submission" date="2020-08" db="EMBL/GenBank/DDBJ databases">
        <title>Sequencing the genomes of 1000 actinobacteria strains.</title>
        <authorList>
            <person name="Klenk H.-P."/>
        </authorList>
    </citation>
    <scope>NUCLEOTIDE SEQUENCE [LARGE SCALE GENOMIC DNA]</scope>
    <source>
        <strain evidence="9 10">DSM 46659</strain>
    </source>
</reference>
<evidence type="ECO:0000256" key="1">
    <source>
        <dbReference type="ARBA" id="ARBA00004418"/>
    </source>
</evidence>
<dbReference type="PANTHER" id="PTHR30024:SF48">
    <property type="entry name" value="ABC TRANSPORTER SUBSTRATE-BINDING PROTEIN"/>
    <property type="match status" value="1"/>
</dbReference>
<evidence type="ECO:0000259" key="8">
    <source>
        <dbReference type="SMART" id="SM00062"/>
    </source>
</evidence>
<dbReference type="GO" id="GO:0042597">
    <property type="term" value="C:periplasmic space"/>
    <property type="evidence" value="ECO:0007669"/>
    <property type="project" value="UniProtKB-SubCell"/>
</dbReference>
<proteinExistence type="inferred from homology"/>
<organism evidence="9 10">
    <name type="scientific">Nocardiopsis mwathae</name>
    <dbReference type="NCBI Taxonomy" id="1472723"/>
    <lineage>
        <taxon>Bacteria</taxon>
        <taxon>Bacillati</taxon>
        <taxon>Actinomycetota</taxon>
        <taxon>Actinomycetes</taxon>
        <taxon>Streptosporangiales</taxon>
        <taxon>Nocardiopsidaceae</taxon>
        <taxon>Nocardiopsis</taxon>
    </lineage>
</organism>
<evidence type="ECO:0000256" key="4">
    <source>
        <dbReference type="ARBA" id="ARBA00022729"/>
    </source>
</evidence>
<dbReference type="PROSITE" id="PS51257">
    <property type="entry name" value="PROKAR_LIPOPROTEIN"/>
    <property type="match status" value="1"/>
</dbReference>
<keyword evidence="4 7" id="KW-0732">Signal</keyword>
<evidence type="ECO:0000313" key="10">
    <source>
        <dbReference type="Proteomes" id="UP000546642"/>
    </source>
</evidence>
<dbReference type="RefSeq" id="WP_184076329.1">
    <property type="nucleotide sequence ID" value="NZ_JACHDS010000001.1"/>
</dbReference>
<dbReference type="Proteomes" id="UP000546642">
    <property type="component" value="Unassembled WGS sequence"/>
</dbReference>
<dbReference type="InterPro" id="IPR001638">
    <property type="entry name" value="Solute-binding_3/MltF_N"/>
</dbReference>
<dbReference type="SUPFAM" id="SSF53850">
    <property type="entry name" value="Periplasmic binding protein-like II"/>
    <property type="match status" value="1"/>
</dbReference>
<dbReference type="GO" id="GO:0042626">
    <property type="term" value="F:ATPase-coupled transmembrane transporter activity"/>
    <property type="evidence" value="ECO:0007669"/>
    <property type="project" value="InterPro"/>
</dbReference>
<accession>A0A7W9YL05</accession>
<evidence type="ECO:0000256" key="3">
    <source>
        <dbReference type="ARBA" id="ARBA00022448"/>
    </source>
</evidence>
<dbReference type="PANTHER" id="PTHR30024">
    <property type="entry name" value="ALIPHATIC SULFONATES-BINDING PROTEIN-RELATED"/>
    <property type="match status" value="1"/>
</dbReference>
<dbReference type="InterPro" id="IPR015168">
    <property type="entry name" value="SsuA/THI5"/>
</dbReference>
<dbReference type="Gene3D" id="3.40.190.10">
    <property type="entry name" value="Periplasmic binding protein-like II"/>
    <property type="match status" value="2"/>
</dbReference>
<evidence type="ECO:0000256" key="6">
    <source>
        <dbReference type="ARBA" id="ARBA00070228"/>
    </source>
</evidence>
<dbReference type="EMBL" id="JACHDS010000001">
    <property type="protein sequence ID" value="MBB6173126.1"/>
    <property type="molecule type" value="Genomic_DNA"/>
</dbReference>
<keyword evidence="10" id="KW-1185">Reference proteome</keyword>
<comment type="subcellular location">
    <subcellularLocation>
        <location evidence="1">Periplasm</location>
    </subcellularLocation>
</comment>
<feature type="chain" id="PRO_5039192066" description="Putative aliphatic sulfonates-binding protein" evidence="7">
    <location>
        <begin position="31"/>
        <end position="335"/>
    </location>
</feature>
<comment type="function">
    <text evidence="5">Part of a binding-protein-dependent transport system for aliphatic sulfonates. Putative binding protein.</text>
</comment>
<dbReference type="GO" id="GO:0016020">
    <property type="term" value="C:membrane"/>
    <property type="evidence" value="ECO:0007669"/>
    <property type="project" value="InterPro"/>
</dbReference>
<dbReference type="SMART" id="SM00062">
    <property type="entry name" value="PBPb"/>
    <property type="match status" value="1"/>
</dbReference>
<dbReference type="AlphaFoldDB" id="A0A7W9YL05"/>
<comment type="similarity">
    <text evidence="2">Belongs to the bacterial solute-binding protein SsuA/TauA family.</text>
</comment>
<sequence length="335" mass="34707">MTPKTHAHLPAPIAALSTALVLLLTGAGCAAGADEAGGLGDVVLRVGDQIDGAQALLDAAGELDDVPYTIEWSTFTAGPPLLEAVNADAVDVGQVGNTPPVFAAAAGSDMRIVAAFESSPDGTSILVPPDSDIDDPGDLAGRSIAVTKGSSAHGQLLGVLDAAGIGFDQVDVDYVQPADALAAFSEGRTDAWAVWDPYIAQAQDRADARILVNADGYGNTFTFQVAATDALEDPARAAALEDYLSRVHRAVRWSADHPDDYAAAWSEHTGLPEQVTRIAAERRSPVPRPIDDALIASEQDLADAFARAGEIPAAPTMADYVDQRFNDLVSADIGA</sequence>